<dbReference type="GO" id="GO:0043139">
    <property type="term" value="F:5'-3' DNA helicase activity"/>
    <property type="evidence" value="ECO:0007669"/>
    <property type="project" value="InterPro"/>
</dbReference>
<evidence type="ECO:0000313" key="1">
    <source>
        <dbReference type="EMBL" id="CAA0823533.1"/>
    </source>
</evidence>
<sequence length="118" mass="13647">PGVGNKTLENQCVDEEKEEQLIRLMKKLLEIETNLKRCFPGQYNGLICPKCNGRKSVAKIRSLSLRIEPDWKAAAWTCTRAKCNWKGATQLLAYFAERRISVETLQRNRVMQKRYGDT</sequence>
<dbReference type="PANTHER" id="PTHR12873">
    <property type="entry name" value="T7-LIKE MITOCHONDRIAL DNA HELICASE"/>
    <property type="match status" value="1"/>
</dbReference>
<evidence type="ECO:0000313" key="2">
    <source>
        <dbReference type="Proteomes" id="UP001153555"/>
    </source>
</evidence>
<dbReference type="Proteomes" id="UP001153555">
    <property type="component" value="Unassembled WGS sequence"/>
</dbReference>
<reference evidence="1" key="1">
    <citation type="submission" date="2019-12" db="EMBL/GenBank/DDBJ databases">
        <authorList>
            <person name="Scholes J."/>
        </authorList>
    </citation>
    <scope>NUCLEOTIDE SEQUENCE</scope>
</reference>
<dbReference type="InterPro" id="IPR027032">
    <property type="entry name" value="Twinkle-like"/>
</dbReference>
<dbReference type="GO" id="GO:0003697">
    <property type="term" value="F:single-stranded DNA binding"/>
    <property type="evidence" value="ECO:0007669"/>
    <property type="project" value="InterPro"/>
</dbReference>
<name>A0A9N7N7A1_STRHE</name>
<protein>
    <submittedName>
        <fullName evidence="1">Twinkle homolog protein-chloroplastic/mitochondrial</fullName>
    </submittedName>
</protein>
<feature type="non-terminal residue" evidence="1">
    <location>
        <position position="118"/>
    </location>
</feature>
<feature type="non-terminal residue" evidence="1">
    <location>
        <position position="1"/>
    </location>
</feature>
<proteinExistence type="predicted"/>
<organism evidence="1 2">
    <name type="scientific">Striga hermonthica</name>
    <name type="common">Purple witchweed</name>
    <name type="synonym">Buchnera hermonthica</name>
    <dbReference type="NCBI Taxonomy" id="68872"/>
    <lineage>
        <taxon>Eukaryota</taxon>
        <taxon>Viridiplantae</taxon>
        <taxon>Streptophyta</taxon>
        <taxon>Embryophyta</taxon>
        <taxon>Tracheophyta</taxon>
        <taxon>Spermatophyta</taxon>
        <taxon>Magnoliopsida</taxon>
        <taxon>eudicotyledons</taxon>
        <taxon>Gunneridae</taxon>
        <taxon>Pentapetalae</taxon>
        <taxon>asterids</taxon>
        <taxon>lamiids</taxon>
        <taxon>Lamiales</taxon>
        <taxon>Orobanchaceae</taxon>
        <taxon>Buchnereae</taxon>
        <taxon>Striga</taxon>
    </lineage>
</organism>
<dbReference type="PANTHER" id="PTHR12873:SF0">
    <property type="entry name" value="TWINKLE MTDNA HELICASE"/>
    <property type="match status" value="1"/>
</dbReference>
<accession>A0A9N7N7A1</accession>
<dbReference type="OrthoDB" id="1270980at2759"/>
<gene>
    <name evidence="1" type="ORF">SHERM_20684</name>
</gene>
<dbReference type="AlphaFoldDB" id="A0A9N7N7A1"/>
<dbReference type="EMBL" id="CACSLK010024540">
    <property type="protein sequence ID" value="CAA0823533.1"/>
    <property type="molecule type" value="Genomic_DNA"/>
</dbReference>
<keyword evidence="2" id="KW-1185">Reference proteome</keyword>
<comment type="caution">
    <text evidence="1">The sequence shown here is derived from an EMBL/GenBank/DDBJ whole genome shotgun (WGS) entry which is preliminary data.</text>
</comment>